<accession>A0A0A9EA38</accession>
<reference evidence="1" key="1">
    <citation type="submission" date="2014-09" db="EMBL/GenBank/DDBJ databases">
        <authorList>
            <person name="Magalhaes I.L.F."/>
            <person name="Oliveira U."/>
            <person name="Santos F.R."/>
            <person name="Vidigal T.H.D.A."/>
            <person name="Brescovit A.D."/>
            <person name="Santos A.J."/>
        </authorList>
    </citation>
    <scope>NUCLEOTIDE SEQUENCE</scope>
    <source>
        <tissue evidence="1">Shoot tissue taken approximately 20 cm above the soil surface</tissue>
    </source>
</reference>
<dbReference type="EMBL" id="GBRH01205038">
    <property type="protein sequence ID" value="JAD92857.1"/>
    <property type="molecule type" value="Transcribed_RNA"/>
</dbReference>
<proteinExistence type="predicted"/>
<name>A0A0A9EA38_ARUDO</name>
<reference evidence="1" key="2">
    <citation type="journal article" date="2015" name="Data Brief">
        <title>Shoot transcriptome of the giant reed, Arundo donax.</title>
        <authorList>
            <person name="Barrero R.A."/>
            <person name="Guerrero F.D."/>
            <person name="Moolhuijzen P."/>
            <person name="Goolsby J.A."/>
            <person name="Tidwell J."/>
            <person name="Bellgard S.E."/>
            <person name="Bellgard M.I."/>
        </authorList>
    </citation>
    <scope>NUCLEOTIDE SEQUENCE</scope>
    <source>
        <tissue evidence="1">Shoot tissue taken approximately 20 cm above the soil surface</tissue>
    </source>
</reference>
<protein>
    <submittedName>
        <fullName evidence="1">Uncharacterized protein</fullName>
    </submittedName>
</protein>
<evidence type="ECO:0000313" key="1">
    <source>
        <dbReference type="EMBL" id="JAD92857.1"/>
    </source>
</evidence>
<organism evidence="1">
    <name type="scientific">Arundo donax</name>
    <name type="common">Giant reed</name>
    <name type="synonym">Donax arundinaceus</name>
    <dbReference type="NCBI Taxonomy" id="35708"/>
    <lineage>
        <taxon>Eukaryota</taxon>
        <taxon>Viridiplantae</taxon>
        <taxon>Streptophyta</taxon>
        <taxon>Embryophyta</taxon>
        <taxon>Tracheophyta</taxon>
        <taxon>Spermatophyta</taxon>
        <taxon>Magnoliopsida</taxon>
        <taxon>Liliopsida</taxon>
        <taxon>Poales</taxon>
        <taxon>Poaceae</taxon>
        <taxon>PACMAD clade</taxon>
        <taxon>Arundinoideae</taxon>
        <taxon>Arundineae</taxon>
        <taxon>Arundo</taxon>
    </lineage>
</organism>
<dbReference type="AlphaFoldDB" id="A0A0A9EA38"/>
<sequence>MKLNAAKLHVLYKPRSDCVGNCRLQRCRMRMKSIKNIDNKNCR</sequence>